<gene>
    <name evidence="1" type="ORF">BTN50_0765</name>
</gene>
<evidence type="ECO:0000313" key="1">
    <source>
        <dbReference type="EMBL" id="ATF09279.1"/>
    </source>
</evidence>
<dbReference type="EMBL" id="CP020660">
    <property type="protein sequence ID" value="ATF09279.1"/>
    <property type="molecule type" value="Genomic_DNA"/>
</dbReference>
<organism evidence="1 2">
    <name type="scientific">Candidatus Enterovibrio altilux</name>
    <dbReference type="NCBI Taxonomy" id="1927128"/>
    <lineage>
        <taxon>Bacteria</taxon>
        <taxon>Pseudomonadati</taxon>
        <taxon>Pseudomonadota</taxon>
        <taxon>Gammaproteobacteria</taxon>
        <taxon>Vibrionales</taxon>
        <taxon>Vibrionaceae</taxon>
        <taxon>Enterovibrio</taxon>
    </lineage>
</organism>
<dbReference type="KEGG" id="elux:BTN50_0765"/>
<evidence type="ECO:0000313" key="2">
    <source>
        <dbReference type="Proteomes" id="UP000218160"/>
    </source>
</evidence>
<reference evidence="2" key="1">
    <citation type="submission" date="2017-04" db="EMBL/GenBank/DDBJ databases">
        <title>Genome evolution of the luminous symbionts of deep sea anglerfish.</title>
        <authorList>
            <person name="Hendry T.A."/>
        </authorList>
    </citation>
    <scope>NUCLEOTIDE SEQUENCE [LARGE SCALE GENOMIC DNA]</scope>
</reference>
<dbReference type="AlphaFoldDB" id="A0A291B8E3"/>
<name>A0A291B8E3_9GAMM</name>
<dbReference type="Proteomes" id="UP000218160">
    <property type="component" value="Chromosome 1"/>
</dbReference>
<keyword evidence="2" id="KW-1185">Reference proteome</keyword>
<evidence type="ECO:0008006" key="3">
    <source>
        <dbReference type="Google" id="ProtNLM"/>
    </source>
</evidence>
<protein>
    <recommendedName>
        <fullName evidence="3">Mobile element protein</fullName>
    </recommendedName>
</protein>
<sequence>MSLRDYHAQIGETYTIIKVLNKLKGLGDASKENEHPMVNFVAIDYLNSD</sequence>
<proteinExistence type="predicted"/>
<accession>A0A291B8E3</accession>